<evidence type="ECO:0000313" key="3">
    <source>
        <dbReference type="Proteomes" id="UP000014568"/>
    </source>
</evidence>
<dbReference type="EMBL" id="ATGI01000021">
    <property type="protein sequence ID" value="EPF74249.1"/>
    <property type="molecule type" value="Genomic_DNA"/>
</dbReference>
<evidence type="ECO:0000256" key="1">
    <source>
        <dbReference type="SAM" id="Phobius"/>
    </source>
</evidence>
<keyword evidence="3" id="KW-1185">Reference proteome</keyword>
<gene>
    <name evidence="2" type="ORF">F945_01616</name>
</gene>
<comment type="caution">
    <text evidence="2">The sequence shown here is derived from an EMBL/GenBank/DDBJ whole genome shotgun (WGS) entry which is preliminary data.</text>
</comment>
<accession>S3NIX4</accession>
<reference evidence="2 3" key="1">
    <citation type="submission" date="2013-06" db="EMBL/GenBank/DDBJ databases">
        <title>The Genome Sequence of Acinetobacter rudis CIP 110305.</title>
        <authorList>
            <consortium name="The Broad Institute Genome Sequencing Platform"/>
            <consortium name="The Broad Institute Genome Sequencing Center for Infectious Disease"/>
            <person name="Cerqueira G."/>
            <person name="Feldgarden M."/>
            <person name="Courvalin P."/>
            <person name="Perichon B."/>
            <person name="Grillot-Courvalin C."/>
            <person name="Clermont D."/>
            <person name="Rocha E."/>
            <person name="Yoon E.-J."/>
            <person name="Nemec A."/>
            <person name="Young S.K."/>
            <person name="Zeng Q."/>
            <person name="Gargeya S."/>
            <person name="Fitzgerald M."/>
            <person name="Abouelleil A."/>
            <person name="Alvarado L."/>
            <person name="Berlin A.M."/>
            <person name="Chapman S.B."/>
            <person name="Dewar J."/>
            <person name="Goldberg J."/>
            <person name="Griggs A."/>
            <person name="Gujja S."/>
            <person name="Hansen M."/>
            <person name="Howarth C."/>
            <person name="Imamovic A."/>
            <person name="Larimer J."/>
            <person name="McCowan C."/>
            <person name="Murphy C."/>
            <person name="Pearson M."/>
            <person name="Priest M."/>
            <person name="Roberts A."/>
            <person name="Saif S."/>
            <person name="Shea T."/>
            <person name="Sykes S."/>
            <person name="Wortman J."/>
            <person name="Nusbaum C."/>
            <person name="Birren B."/>
        </authorList>
    </citation>
    <scope>NUCLEOTIDE SEQUENCE [LARGE SCALE GENOMIC DNA]</scope>
    <source>
        <strain evidence="2 3">CIP 110305</strain>
    </source>
</reference>
<keyword evidence="1" id="KW-1133">Transmembrane helix</keyword>
<name>S3NIX4_9GAMM</name>
<sequence length="54" mass="6026">MNSNSEDNKKPAKYADSSISDKAFKRAILWFCIYCTLFIIGVIFMVNADGLSMG</sequence>
<protein>
    <submittedName>
        <fullName evidence="2">Uncharacterized protein</fullName>
    </submittedName>
</protein>
<keyword evidence="1" id="KW-0472">Membrane</keyword>
<dbReference type="RefSeq" id="WP_016656024.1">
    <property type="nucleotide sequence ID" value="NZ_KE340353.1"/>
</dbReference>
<dbReference type="eggNOG" id="ENOG5031S3J">
    <property type="taxonomic scope" value="Bacteria"/>
</dbReference>
<dbReference type="STRING" id="632955.GCA_000829675_03111"/>
<dbReference type="AlphaFoldDB" id="S3NIX4"/>
<evidence type="ECO:0000313" key="2">
    <source>
        <dbReference type="EMBL" id="EPF74249.1"/>
    </source>
</evidence>
<feature type="transmembrane region" description="Helical" evidence="1">
    <location>
        <begin position="27"/>
        <end position="46"/>
    </location>
</feature>
<proteinExistence type="predicted"/>
<dbReference type="HOGENOM" id="CLU_3131264_0_0_6"/>
<keyword evidence="1" id="KW-0812">Transmembrane</keyword>
<dbReference type="Proteomes" id="UP000014568">
    <property type="component" value="Unassembled WGS sequence"/>
</dbReference>
<dbReference type="PATRIC" id="fig|421052.3.peg.1573"/>
<organism evidence="2 3">
    <name type="scientific">Acinetobacter rudis CIP 110305</name>
    <dbReference type="NCBI Taxonomy" id="421052"/>
    <lineage>
        <taxon>Bacteria</taxon>
        <taxon>Pseudomonadati</taxon>
        <taxon>Pseudomonadota</taxon>
        <taxon>Gammaproteobacteria</taxon>
        <taxon>Moraxellales</taxon>
        <taxon>Moraxellaceae</taxon>
        <taxon>Acinetobacter</taxon>
    </lineage>
</organism>